<keyword evidence="1" id="KW-0472">Membrane</keyword>
<dbReference type="Pfam" id="PF03203">
    <property type="entry name" value="MerC"/>
    <property type="match status" value="1"/>
</dbReference>
<keyword evidence="1" id="KW-1133">Transmembrane helix</keyword>
<dbReference type="RefSeq" id="WP_133883238.1">
    <property type="nucleotide sequence ID" value="NZ_MWIN01000008.1"/>
</dbReference>
<evidence type="ECO:0000313" key="2">
    <source>
        <dbReference type="EMBL" id="TDU25628.1"/>
    </source>
</evidence>
<evidence type="ECO:0000256" key="1">
    <source>
        <dbReference type="SAM" id="Phobius"/>
    </source>
</evidence>
<proteinExistence type="predicted"/>
<accession>A0A4R7NX03</accession>
<reference evidence="2 3" key="1">
    <citation type="submission" date="2019-03" db="EMBL/GenBank/DDBJ databases">
        <title>Genomic Encyclopedia of Type Strains, Phase IV (KMG-IV): sequencing the most valuable type-strain genomes for metagenomic binning, comparative biology and taxonomic classification.</title>
        <authorList>
            <person name="Goeker M."/>
        </authorList>
    </citation>
    <scope>NUCLEOTIDE SEQUENCE [LARGE SCALE GENOMIC DNA]</scope>
    <source>
        <strain evidence="2 3">DSM 26377</strain>
    </source>
</reference>
<organism evidence="2 3">
    <name type="scientific">Panacagrimonas perspica</name>
    <dbReference type="NCBI Taxonomy" id="381431"/>
    <lineage>
        <taxon>Bacteria</taxon>
        <taxon>Pseudomonadati</taxon>
        <taxon>Pseudomonadota</taxon>
        <taxon>Gammaproteobacteria</taxon>
        <taxon>Nevskiales</taxon>
        <taxon>Nevskiaceae</taxon>
        <taxon>Panacagrimonas</taxon>
    </lineage>
</organism>
<keyword evidence="1" id="KW-0812">Transmembrane</keyword>
<gene>
    <name evidence="2" type="ORF">DFR24_4071</name>
</gene>
<dbReference type="Proteomes" id="UP000295341">
    <property type="component" value="Unassembled WGS sequence"/>
</dbReference>
<dbReference type="EMBL" id="SOBT01000011">
    <property type="protein sequence ID" value="TDU25628.1"/>
    <property type="molecule type" value="Genomic_DNA"/>
</dbReference>
<comment type="caution">
    <text evidence="2">The sequence shown here is derived from an EMBL/GenBank/DDBJ whole genome shotgun (WGS) entry which is preliminary data.</text>
</comment>
<dbReference type="OrthoDB" id="34373at2"/>
<protein>
    <submittedName>
        <fullName evidence="2">MerC mercury resistance protein</fullName>
    </submittedName>
</protein>
<sequence>MTMTHSHPDRPAGDRAAILLAGLCAVHCLLLPLVVPMLPWLALLTENDTTVHRWLLLAIVPVSVFALARGCARHRRLSVFSIGVCAVALLLVAPFAEFLPPRWEQGLTLIGSAALSISHLLNLQAIRRAQPRLLGLT</sequence>
<feature type="transmembrane region" description="Helical" evidence="1">
    <location>
        <begin position="16"/>
        <end position="42"/>
    </location>
</feature>
<feature type="transmembrane region" description="Helical" evidence="1">
    <location>
        <begin position="54"/>
        <end position="72"/>
    </location>
</feature>
<feature type="transmembrane region" description="Helical" evidence="1">
    <location>
        <begin position="105"/>
        <end position="123"/>
    </location>
</feature>
<evidence type="ECO:0000313" key="3">
    <source>
        <dbReference type="Proteomes" id="UP000295341"/>
    </source>
</evidence>
<dbReference type="InterPro" id="IPR004891">
    <property type="entry name" value="Mercury-R_MerC"/>
</dbReference>
<dbReference type="GO" id="GO:0015097">
    <property type="term" value="F:mercury ion transmembrane transporter activity"/>
    <property type="evidence" value="ECO:0007669"/>
    <property type="project" value="InterPro"/>
</dbReference>
<dbReference type="GO" id="GO:0016020">
    <property type="term" value="C:membrane"/>
    <property type="evidence" value="ECO:0007669"/>
    <property type="project" value="InterPro"/>
</dbReference>
<keyword evidence="3" id="KW-1185">Reference proteome</keyword>
<feature type="transmembrane region" description="Helical" evidence="1">
    <location>
        <begin position="79"/>
        <end position="99"/>
    </location>
</feature>
<dbReference type="AlphaFoldDB" id="A0A4R7NX03"/>
<name>A0A4R7NX03_9GAMM</name>